<keyword evidence="1" id="KW-0472">Membrane</keyword>
<dbReference type="EMBL" id="UZAH01005725">
    <property type="protein sequence ID" value="VDO29621.1"/>
    <property type="molecule type" value="Genomic_DNA"/>
</dbReference>
<reference evidence="4" key="2">
    <citation type="submission" date="2019-09" db="UniProtKB">
        <authorList>
            <consortium name="WormBaseParasite"/>
        </authorList>
    </citation>
    <scope>IDENTIFICATION</scope>
</reference>
<feature type="transmembrane region" description="Helical" evidence="1">
    <location>
        <begin position="20"/>
        <end position="42"/>
    </location>
</feature>
<name>A0A183F9V9_HELPZ</name>
<evidence type="ECO:0000313" key="2">
    <source>
        <dbReference type="EMBL" id="VDO29621.1"/>
    </source>
</evidence>
<accession>A0A3P7U5N5</accession>
<protein>
    <submittedName>
        <fullName evidence="4">Transmembrane protein</fullName>
    </submittedName>
</protein>
<keyword evidence="1" id="KW-1133">Transmembrane helix</keyword>
<evidence type="ECO:0000256" key="1">
    <source>
        <dbReference type="SAM" id="Phobius"/>
    </source>
</evidence>
<evidence type="ECO:0000313" key="3">
    <source>
        <dbReference type="Proteomes" id="UP000050761"/>
    </source>
</evidence>
<dbReference type="AlphaFoldDB" id="A0A183F9V9"/>
<dbReference type="Proteomes" id="UP000050761">
    <property type="component" value="Unassembled WGS sequence"/>
</dbReference>
<keyword evidence="1" id="KW-0812">Transmembrane</keyword>
<accession>A0A183F9V9</accession>
<gene>
    <name evidence="2" type="ORF">HPBE_LOCUS2952</name>
</gene>
<reference evidence="2 3" key="1">
    <citation type="submission" date="2018-11" db="EMBL/GenBank/DDBJ databases">
        <authorList>
            <consortium name="Pathogen Informatics"/>
        </authorList>
    </citation>
    <scope>NUCLEOTIDE SEQUENCE [LARGE SCALE GENOMIC DNA]</scope>
</reference>
<evidence type="ECO:0000313" key="4">
    <source>
        <dbReference type="WBParaSite" id="HPBE_0000295101-mRNA-1"/>
    </source>
</evidence>
<proteinExistence type="predicted"/>
<dbReference type="WBParaSite" id="HPBE_0000295101-mRNA-1">
    <property type="protein sequence ID" value="HPBE_0000295101-mRNA-1"/>
    <property type="gene ID" value="HPBE_0000295101"/>
</dbReference>
<keyword evidence="3" id="KW-1185">Reference proteome</keyword>
<organism evidence="3 4">
    <name type="scientific">Heligmosomoides polygyrus</name>
    <name type="common">Parasitic roundworm</name>
    <dbReference type="NCBI Taxonomy" id="6339"/>
    <lineage>
        <taxon>Eukaryota</taxon>
        <taxon>Metazoa</taxon>
        <taxon>Ecdysozoa</taxon>
        <taxon>Nematoda</taxon>
        <taxon>Chromadorea</taxon>
        <taxon>Rhabditida</taxon>
        <taxon>Rhabditina</taxon>
        <taxon>Rhabditomorpha</taxon>
        <taxon>Strongyloidea</taxon>
        <taxon>Heligmosomidae</taxon>
        <taxon>Heligmosomoides</taxon>
    </lineage>
</organism>
<feature type="transmembrane region" description="Helical" evidence="1">
    <location>
        <begin position="54"/>
        <end position="72"/>
    </location>
</feature>
<sequence>MMTMMSKASEMVDDLVNDAVMVMVMPFVVVMAVHHHYSWLWVDRNWLRRWRSVGSVWSIGIWLIVAVISVEGHRSSRRNRRKWLITSAVSPSI</sequence>